<sequence length="64" mass="6993">MFAGESKAQVLVSRLGELVVRDTLSTIDPRMLSALGSDYGSFLSTLEGVLETLHPEKPSEFHTQ</sequence>
<dbReference type="EMBL" id="CADCXU010008889">
    <property type="protein sequence ID" value="CAA9999492.1"/>
    <property type="molecule type" value="Genomic_DNA"/>
</dbReference>
<dbReference type="Proteomes" id="UP000479000">
    <property type="component" value="Unassembled WGS sequence"/>
</dbReference>
<gene>
    <name evidence="1" type="ORF">NTEN_LOCUS5775</name>
    <name evidence="2" type="ORF">NTEN_LOCUS5781</name>
</gene>
<proteinExistence type="predicted"/>
<evidence type="ECO:0000313" key="2">
    <source>
        <dbReference type="EMBL" id="CAA9999498.1"/>
    </source>
</evidence>
<dbReference type="OrthoDB" id="6645051at2759"/>
<evidence type="ECO:0000313" key="3">
    <source>
        <dbReference type="Proteomes" id="UP000479000"/>
    </source>
</evidence>
<accession>A0A6H5GA54</accession>
<dbReference type="AlphaFoldDB" id="A0A6H5GA54"/>
<evidence type="ECO:0000313" key="1">
    <source>
        <dbReference type="EMBL" id="CAA9999492.1"/>
    </source>
</evidence>
<name>A0A6H5GA54_9HEMI</name>
<protein>
    <submittedName>
        <fullName evidence="1">Uncharacterized protein</fullName>
    </submittedName>
</protein>
<dbReference type="EMBL" id="CADCXU010008893">
    <property type="protein sequence ID" value="CAA9999498.1"/>
    <property type="molecule type" value="Genomic_DNA"/>
</dbReference>
<organism evidence="1 3">
    <name type="scientific">Nesidiocoris tenuis</name>
    <dbReference type="NCBI Taxonomy" id="355587"/>
    <lineage>
        <taxon>Eukaryota</taxon>
        <taxon>Metazoa</taxon>
        <taxon>Ecdysozoa</taxon>
        <taxon>Arthropoda</taxon>
        <taxon>Hexapoda</taxon>
        <taxon>Insecta</taxon>
        <taxon>Pterygota</taxon>
        <taxon>Neoptera</taxon>
        <taxon>Paraneoptera</taxon>
        <taxon>Hemiptera</taxon>
        <taxon>Heteroptera</taxon>
        <taxon>Panheteroptera</taxon>
        <taxon>Cimicomorpha</taxon>
        <taxon>Miridae</taxon>
        <taxon>Dicyphina</taxon>
        <taxon>Nesidiocoris</taxon>
    </lineage>
</organism>
<keyword evidence="3" id="KW-1185">Reference proteome</keyword>
<reference evidence="1 3" key="1">
    <citation type="submission" date="2020-02" db="EMBL/GenBank/DDBJ databases">
        <authorList>
            <person name="Ferguson B K."/>
        </authorList>
    </citation>
    <scope>NUCLEOTIDE SEQUENCE [LARGE SCALE GENOMIC DNA]</scope>
</reference>
<feature type="non-terminal residue" evidence="1">
    <location>
        <position position="64"/>
    </location>
</feature>